<keyword evidence="2" id="KW-1185">Reference proteome</keyword>
<dbReference type="AlphaFoldDB" id="A0A7Y9JQN8"/>
<dbReference type="EMBL" id="JACCBE010000001">
    <property type="protein sequence ID" value="NYD57426.1"/>
    <property type="molecule type" value="Genomic_DNA"/>
</dbReference>
<accession>A0A7Y9JQN8</accession>
<sequence>MDTHVDAQVTQTRMSLMQQLARIERRDPVLSARVRLQAIDLHRAWTARRLDTDEYALRLAGLCDQVREQADSTVVPEPAAGPR</sequence>
<proteinExistence type="predicted"/>
<comment type="caution">
    <text evidence="1">The sequence shown here is derived from an EMBL/GenBank/DDBJ whole genome shotgun (WGS) entry which is preliminary data.</text>
</comment>
<reference evidence="1 2" key="1">
    <citation type="submission" date="2020-07" db="EMBL/GenBank/DDBJ databases">
        <title>Sequencing the genomes of 1000 actinobacteria strains.</title>
        <authorList>
            <person name="Klenk H.-P."/>
        </authorList>
    </citation>
    <scope>NUCLEOTIDE SEQUENCE [LARGE SCALE GENOMIC DNA]</scope>
    <source>
        <strain evidence="1 2">DSM 18965</strain>
    </source>
</reference>
<dbReference type="RefSeq" id="WP_179615188.1">
    <property type="nucleotide sequence ID" value="NZ_CP059163.1"/>
</dbReference>
<protein>
    <submittedName>
        <fullName evidence="1">Uncharacterized protein</fullName>
    </submittedName>
</protein>
<name>A0A7Y9JQN8_9ACTN</name>
<gene>
    <name evidence="1" type="ORF">BKA08_001664</name>
</gene>
<evidence type="ECO:0000313" key="2">
    <source>
        <dbReference type="Proteomes" id="UP000516957"/>
    </source>
</evidence>
<evidence type="ECO:0000313" key="1">
    <source>
        <dbReference type="EMBL" id="NYD57426.1"/>
    </source>
</evidence>
<organism evidence="1 2">
    <name type="scientific">Nocardioides marinisabuli</name>
    <dbReference type="NCBI Taxonomy" id="419476"/>
    <lineage>
        <taxon>Bacteria</taxon>
        <taxon>Bacillati</taxon>
        <taxon>Actinomycetota</taxon>
        <taxon>Actinomycetes</taxon>
        <taxon>Propionibacteriales</taxon>
        <taxon>Nocardioidaceae</taxon>
        <taxon>Nocardioides</taxon>
    </lineage>
</organism>
<dbReference type="Proteomes" id="UP000516957">
    <property type="component" value="Unassembled WGS sequence"/>
</dbReference>